<dbReference type="Proteomes" id="UP000279833">
    <property type="component" value="Unassembled WGS sequence"/>
</dbReference>
<dbReference type="WBParaSite" id="SCUD_0002120801-mRNA-1">
    <property type="protein sequence ID" value="SCUD_0002120801-mRNA-1"/>
    <property type="gene ID" value="SCUD_0002120801"/>
</dbReference>
<evidence type="ECO:0000313" key="3">
    <source>
        <dbReference type="WBParaSite" id="SCUD_0002120801-mRNA-1"/>
    </source>
</evidence>
<dbReference type="AlphaFoldDB" id="A0A183L1K5"/>
<accession>A0A183L1K5</accession>
<reference evidence="3" key="1">
    <citation type="submission" date="2016-06" db="UniProtKB">
        <authorList>
            <consortium name="WormBaseParasite"/>
        </authorList>
    </citation>
    <scope>IDENTIFICATION</scope>
</reference>
<organism evidence="3">
    <name type="scientific">Schistosoma curassoni</name>
    <dbReference type="NCBI Taxonomy" id="6186"/>
    <lineage>
        <taxon>Eukaryota</taxon>
        <taxon>Metazoa</taxon>
        <taxon>Spiralia</taxon>
        <taxon>Lophotrochozoa</taxon>
        <taxon>Platyhelminthes</taxon>
        <taxon>Trematoda</taxon>
        <taxon>Digenea</taxon>
        <taxon>Strigeidida</taxon>
        <taxon>Schistosomatoidea</taxon>
        <taxon>Schistosomatidae</taxon>
        <taxon>Schistosoma</taxon>
    </lineage>
</organism>
<proteinExistence type="predicted"/>
<dbReference type="EMBL" id="UZAK01046028">
    <property type="protein sequence ID" value="VDP74703.1"/>
    <property type="molecule type" value="Genomic_DNA"/>
</dbReference>
<protein>
    <submittedName>
        <fullName evidence="1 3">Uncharacterized protein</fullName>
    </submittedName>
</protein>
<name>A0A183L1K5_9TREM</name>
<gene>
    <name evidence="1" type="ORF">SCUD_LOCUS21205</name>
</gene>
<reference evidence="1 2" key="2">
    <citation type="submission" date="2018-11" db="EMBL/GenBank/DDBJ databases">
        <authorList>
            <consortium name="Pathogen Informatics"/>
        </authorList>
    </citation>
    <scope>NUCLEOTIDE SEQUENCE [LARGE SCALE GENOMIC DNA]</scope>
    <source>
        <strain evidence="1">Dakar</strain>
        <strain evidence="2">Dakar, Senegal</strain>
    </source>
</reference>
<evidence type="ECO:0000313" key="1">
    <source>
        <dbReference type="EMBL" id="VDP74703.1"/>
    </source>
</evidence>
<keyword evidence="2" id="KW-1185">Reference proteome</keyword>
<evidence type="ECO:0000313" key="2">
    <source>
        <dbReference type="Proteomes" id="UP000279833"/>
    </source>
</evidence>
<sequence>MARNFLVNQELMMIAKKVHFLYLHLELAALS</sequence>